<feature type="domain" description="UspA" evidence="2">
    <location>
        <begin position="166"/>
        <end position="290"/>
    </location>
</feature>
<evidence type="ECO:0000313" key="3">
    <source>
        <dbReference type="EMBL" id="NMO02705.1"/>
    </source>
</evidence>
<dbReference type="Pfam" id="PF00582">
    <property type="entry name" value="Usp"/>
    <property type="match status" value="2"/>
</dbReference>
<accession>A0A848L0V9</accession>
<gene>
    <name evidence="3" type="ORF">HH308_15945</name>
</gene>
<dbReference type="Gene3D" id="3.40.50.620">
    <property type="entry name" value="HUPs"/>
    <property type="match status" value="2"/>
</dbReference>
<name>A0A848L0V9_9ACTN</name>
<proteinExistence type="inferred from homology"/>
<dbReference type="CDD" id="cd00293">
    <property type="entry name" value="USP-like"/>
    <property type="match status" value="2"/>
</dbReference>
<reference evidence="3 4" key="1">
    <citation type="submission" date="2020-04" db="EMBL/GenBank/DDBJ databases">
        <title>Gordonia sp. nov. TBRC 11910.</title>
        <authorList>
            <person name="Suriyachadkun C."/>
        </authorList>
    </citation>
    <scope>NUCLEOTIDE SEQUENCE [LARGE SCALE GENOMIC DNA]</scope>
    <source>
        <strain evidence="3 4">TBRC 11910</strain>
    </source>
</reference>
<dbReference type="EMBL" id="JABBNB010000016">
    <property type="protein sequence ID" value="NMO02705.1"/>
    <property type="molecule type" value="Genomic_DNA"/>
</dbReference>
<dbReference type="PANTHER" id="PTHR46268:SF6">
    <property type="entry name" value="UNIVERSAL STRESS PROTEIN UP12"/>
    <property type="match status" value="1"/>
</dbReference>
<keyword evidence="4" id="KW-1185">Reference proteome</keyword>
<comment type="caution">
    <text evidence="3">The sequence shown here is derived from an EMBL/GenBank/DDBJ whole genome shotgun (WGS) entry which is preliminary data.</text>
</comment>
<evidence type="ECO:0000313" key="4">
    <source>
        <dbReference type="Proteomes" id="UP000550729"/>
    </source>
</evidence>
<dbReference type="AlphaFoldDB" id="A0A848L0V9"/>
<dbReference type="InterPro" id="IPR006015">
    <property type="entry name" value="Universal_stress_UspA"/>
</dbReference>
<comment type="similarity">
    <text evidence="1">Belongs to the universal stress protein A family.</text>
</comment>
<evidence type="ECO:0000259" key="2">
    <source>
        <dbReference type="Pfam" id="PF00582"/>
    </source>
</evidence>
<organism evidence="3 4">
    <name type="scientific">Gordonia asplenii</name>
    <dbReference type="NCBI Taxonomy" id="2725283"/>
    <lineage>
        <taxon>Bacteria</taxon>
        <taxon>Bacillati</taxon>
        <taxon>Actinomycetota</taxon>
        <taxon>Actinomycetes</taxon>
        <taxon>Mycobacteriales</taxon>
        <taxon>Gordoniaceae</taxon>
        <taxon>Gordonia</taxon>
    </lineage>
</organism>
<evidence type="ECO:0000256" key="1">
    <source>
        <dbReference type="ARBA" id="ARBA00008791"/>
    </source>
</evidence>
<dbReference type="Proteomes" id="UP000550729">
    <property type="component" value="Unassembled WGS sequence"/>
</dbReference>
<sequence length="294" mass="30414">MTIVAGFSAARRGTAPVELAAQIARTTGEQIVAVAIVERRRPPKSDPIEDEYLDYLTTDAERALHGAVDALPAGTGITVEVRAATSIPTGLAQFATEQQASVVTVGSSSTGLLGRVALGSVTDRVVHGSAVPIAIAPRGYASGGGPVRRLTAAFGGQADVNGLIPAAAALAKKWGVGLRVVSFTARDVSAYAMATPKQAENLVVDRWWQNIQDDITKQLDTVRSTVGLPDVEVAVGVGPDWRAAVESVQWGPGDVLVLGSGAAAQTQQVFLGSVAARIVRNSPVPVMILPRPAT</sequence>
<dbReference type="PRINTS" id="PR01438">
    <property type="entry name" value="UNVRSLSTRESS"/>
</dbReference>
<protein>
    <submittedName>
        <fullName evidence="3">Universal stress protein</fullName>
    </submittedName>
</protein>
<dbReference type="RefSeq" id="WP_170195216.1">
    <property type="nucleotide sequence ID" value="NZ_JABBNB010000016.1"/>
</dbReference>
<dbReference type="InterPro" id="IPR014729">
    <property type="entry name" value="Rossmann-like_a/b/a_fold"/>
</dbReference>
<feature type="domain" description="UspA" evidence="2">
    <location>
        <begin position="10"/>
        <end position="136"/>
    </location>
</feature>
<dbReference type="SUPFAM" id="SSF52402">
    <property type="entry name" value="Adenine nucleotide alpha hydrolases-like"/>
    <property type="match status" value="2"/>
</dbReference>
<dbReference type="InterPro" id="IPR006016">
    <property type="entry name" value="UspA"/>
</dbReference>
<dbReference type="PANTHER" id="PTHR46268">
    <property type="entry name" value="STRESS RESPONSE PROTEIN NHAX"/>
    <property type="match status" value="1"/>
</dbReference>